<protein>
    <submittedName>
        <fullName evidence="2">Uncharacterized protein</fullName>
    </submittedName>
</protein>
<dbReference type="VEuPathDB" id="VectorBase:LDEU008355"/>
<feature type="compositionally biased region" description="Low complexity" evidence="1">
    <location>
        <begin position="207"/>
        <end position="217"/>
    </location>
</feature>
<feature type="region of interest" description="Disordered" evidence="1">
    <location>
        <begin position="157"/>
        <end position="217"/>
    </location>
</feature>
<evidence type="ECO:0000313" key="2">
    <source>
        <dbReference type="EMBL" id="RWS23684.1"/>
    </source>
</evidence>
<keyword evidence="3" id="KW-1185">Reference proteome</keyword>
<organism evidence="2 3">
    <name type="scientific">Leptotrombidium deliense</name>
    <dbReference type="NCBI Taxonomy" id="299467"/>
    <lineage>
        <taxon>Eukaryota</taxon>
        <taxon>Metazoa</taxon>
        <taxon>Ecdysozoa</taxon>
        <taxon>Arthropoda</taxon>
        <taxon>Chelicerata</taxon>
        <taxon>Arachnida</taxon>
        <taxon>Acari</taxon>
        <taxon>Acariformes</taxon>
        <taxon>Trombidiformes</taxon>
        <taxon>Prostigmata</taxon>
        <taxon>Anystina</taxon>
        <taxon>Parasitengona</taxon>
        <taxon>Trombiculoidea</taxon>
        <taxon>Trombiculidae</taxon>
        <taxon>Leptotrombidium</taxon>
    </lineage>
</organism>
<reference evidence="2 3" key="1">
    <citation type="journal article" date="2018" name="Gigascience">
        <title>Genomes of trombidid mites reveal novel predicted allergens and laterally-transferred genes associated with secondary metabolism.</title>
        <authorList>
            <person name="Dong X."/>
            <person name="Chaisiri K."/>
            <person name="Xia D."/>
            <person name="Armstrong S.D."/>
            <person name="Fang Y."/>
            <person name="Donnelly M.J."/>
            <person name="Kadowaki T."/>
            <person name="McGarry J.W."/>
            <person name="Darby A.C."/>
            <person name="Makepeace B.L."/>
        </authorList>
    </citation>
    <scope>NUCLEOTIDE SEQUENCE [LARGE SCALE GENOMIC DNA]</scope>
    <source>
        <strain evidence="2">UoL-UT</strain>
    </source>
</reference>
<dbReference type="AlphaFoldDB" id="A0A443S886"/>
<name>A0A443S886_9ACAR</name>
<gene>
    <name evidence="2" type="ORF">B4U80_00096</name>
</gene>
<dbReference type="Proteomes" id="UP000288716">
    <property type="component" value="Unassembled WGS sequence"/>
</dbReference>
<sequence>MNASRMLQHYATLKVTGELTGKLSKSMSVLERALNEFHFTSKNANTSLQMLEESHETVVKLGDELSALCNSTGIKGRKADKVAENYIWNLSVLKTEMDMLRSTKEDCDCALMQVERLGVALKRVFEHERESITISAKQENQKAVSPALLSGATLLPEPELKQPPLTPTSPGDARLRGILKKSTPAMSPCTDVPNEIASFNNDDKSSSDLGHNSDSSY</sequence>
<comment type="caution">
    <text evidence="2">The sequence shown here is derived from an EMBL/GenBank/DDBJ whole genome shotgun (WGS) entry which is preliminary data.</text>
</comment>
<dbReference type="EMBL" id="NCKV01006059">
    <property type="protein sequence ID" value="RWS23684.1"/>
    <property type="molecule type" value="Genomic_DNA"/>
</dbReference>
<dbReference type="STRING" id="299467.A0A443S886"/>
<evidence type="ECO:0000313" key="3">
    <source>
        <dbReference type="Proteomes" id="UP000288716"/>
    </source>
</evidence>
<dbReference type="OrthoDB" id="269822at2759"/>
<proteinExistence type="predicted"/>
<accession>A0A443S886</accession>
<evidence type="ECO:0000256" key="1">
    <source>
        <dbReference type="SAM" id="MobiDB-lite"/>
    </source>
</evidence>